<keyword evidence="3" id="KW-1185">Reference proteome</keyword>
<organism evidence="2 3">
    <name type="scientific">Gossypium stocksii</name>
    <dbReference type="NCBI Taxonomy" id="47602"/>
    <lineage>
        <taxon>Eukaryota</taxon>
        <taxon>Viridiplantae</taxon>
        <taxon>Streptophyta</taxon>
        <taxon>Embryophyta</taxon>
        <taxon>Tracheophyta</taxon>
        <taxon>Spermatophyta</taxon>
        <taxon>Magnoliopsida</taxon>
        <taxon>eudicotyledons</taxon>
        <taxon>Gunneridae</taxon>
        <taxon>Pentapetalae</taxon>
        <taxon>rosids</taxon>
        <taxon>malvids</taxon>
        <taxon>Malvales</taxon>
        <taxon>Malvaceae</taxon>
        <taxon>Malvoideae</taxon>
        <taxon>Gossypium</taxon>
    </lineage>
</organism>
<dbReference type="OrthoDB" id="10532313at2759"/>
<accession>A0A9D3VV38</accession>
<keyword evidence="1" id="KW-0175">Coiled coil</keyword>
<name>A0A9D3VV38_9ROSI</name>
<protein>
    <submittedName>
        <fullName evidence="2">Uncharacterized protein</fullName>
    </submittedName>
</protein>
<evidence type="ECO:0000313" key="3">
    <source>
        <dbReference type="Proteomes" id="UP000828251"/>
    </source>
</evidence>
<dbReference type="AlphaFoldDB" id="A0A9D3VV38"/>
<comment type="caution">
    <text evidence="2">The sequence shown here is derived from an EMBL/GenBank/DDBJ whole genome shotgun (WGS) entry which is preliminary data.</text>
</comment>
<reference evidence="2 3" key="1">
    <citation type="journal article" date="2021" name="Plant Biotechnol. J.">
        <title>Multi-omics assisted identification of the key and species-specific regulatory components of drought-tolerant mechanisms in Gossypium stocksii.</title>
        <authorList>
            <person name="Yu D."/>
            <person name="Ke L."/>
            <person name="Zhang D."/>
            <person name="Wu Y."/>
            <person name="Sun Y."/>
            <person name="Mei J."/>
            <person name="Sun J."/>
            <person name="Sun Y."/>
        </authorList>
    </citation>
    <scope>NUCLEOTIDE SEQUENCE [LARGE SCALE GENOMIC DNA]</scope>
    <source>
        <strain evidence="3">cv. E1</strain>
        <tissue evidence="2">Leaf</tissue>
    </source>
</reference>
<dbReference type="Proteomes" id="UP000828251">
    <property type="component" value="Unassembled WGS sequence"/>
</dbReference>
<evidence type="ECO:0000313" key="2">
    <source>
        <dbReference type="EMBL" id="KAH1098065.1"/>
    </source>
</evidence>
<proteinExistence type="predicted"/>
<evidence type="ECO:0000256" key="1">
    <source>
        <dbReference type="SAM" id="Coils"/>
    </source>
</evidence>
<dbReference type="EMBL" id="JAIQCV010000005">
    <property type="protein sequence ID" value="KAH1098065.1"/>
    <property type="molecule type" value="Genomic_DNA"/>
</dbReference>
<gene>
    <name evidence="2" type="ORF">J1N35_014986</name>
</gene>
<feature type="coiled-coil region" evidence="1">
    <location>
        <begin position="141"/>
        <end position="168"/>
    </location>
</feature>
<sequence>MKLRSFAFVEFTQGGVVGLDINLLTASTDNRVVIGARIGQGSKDSSSGVDSLSRKLDKIMDIDSLVGNVRKKRKTTVGAVHIGFVSEEERNSAQLEHRSKKKADSIGSPIVVADDTSPLATRVSSLVPIARGTPIGVETKAEGLEREVAVERESKEALRVELDELTIEHAMEIDRIIRECQDQVKGTTREHFQVFEDFKKKTANNVLRSISKLKMNILLHAQITAGAACDFFSSTWGSPNFYIEDDPFTNEDVVPSTMNNDLTPSDHQTKSFAFIKCLGGCGSSYANLNMIVGSFALANYFGGYGSSPVNLNMIVGSFALANCFRGYGSSPVNLNMTVESFALANCFGGYDSSPANLNMTTRSFALTNYFGGCSSSLANLNMTTR</sequence>